<dbReference type="Proteomes" id="UP000814033">
    <property type="component" value="Unassembled WGS sequence"/>
</dbReference>
<protein>
    <submittedName>
        <fullName evidence="1">Uncharacterized protein</fullName>
    </submittedName>
</protein>
<reference evidence="1" key="1">
    <citation type="submission" date="2021-02" db="EMBL/GenBank/DDBJ databases">
        <authorList>
            <consortium name="DOE Joint Genome Institute"/>
            <person name="Ahrendt S."/>
            <person name="Looney B.P."/>
            <person name="Miyauchi S."/>
            <person name="Morin E."/>
            <person name="Drula E."/>
            <person name="Courty P.E."/>
            <person name="Chicoki N."/>
            <person name="Fauchery L."/>
            <person name="Kohler A."/>
            <person name="Kuo A."/>
            <person name="Labutti K."/>
            <person name="Pangilinan J."/>
            <person name="Lipzen A."/>
            <person name="Riley R."/>
            <person name="Andreopoulos W."/>
            <person name="He G."/>
            <person name="Johnson J."/>
            <person name="Barry K.W."/>
            <person name="Grigoriev I.V."/>
            <person name="Nagy L."/>
            <person name="Hibbett D."/>
            <person name="Henrissat B."/>
            <person name="Matheny P.B."/>
            <person name="Labbe J."/>
            <person name="Martin F."/>
        </authorList>
    </citation>
    <scope>NUCLEOTIDE SEQUENCE</scope>
    <source>
        <strain evidence="1">FP105234-sp</strain>
    </source>
</reference>
<accession>A0ACB8RL35</accession>
<comment type="caution">
    <text evidence="1">The sequence shown here is derived from an EMBL/GenBank/DDBJ whole genome shotgun (WGS) entry which is preliminary data.</text>
</comment>
<dbReference type="EMBL" id="MU275970">
    <property type="protein sequence ID" value="KAI0044823.1"/>
    <property type="molecule type" value="Genomic_DNA"/>
</dbReference>
<organism evidence="1 2">
    <name type="scientific">Auriscalpium vulgare</name>
    <dbReference type="NCBI Taxonomy" id="40419"/>
    <lineage>
        <taxon>Eukaryota</taxon>
        <taxon>Fungi</taxon>
        <taxon>Dikarya</taxon>
        <taxon>Basidiomycota</taxon>
        <taxon>Agaricomycotina</taxon>
        <taxon>Agaricomycetes</taxon>
        <taxon>Russulales</taxon>
        <taxon>Auriscalpiaceae</taxon>
        <taxon>Auriscalpium</taxon>
    </lineage>
</organism>
<reference evidence="1" key="2">
    <citation type="journal article" date="2022" name="New Phytol.">
        <title>Evolutionary transition to the ectomycorrhizal habit in the genomes of a hyperdiverse lineage of mushroom-forming fungi.</title>
        <authorList>
            <person name="Looney B."/>
            <person name="Miyauchi S."/>
            <person name="Morin E."/>
            <person name="Drula E."/>
            <person name="Courty P.E."/>
            <person name="Kohler A."/>
            <person name="Kuo A."/>
            <person name="LaButti K."/>
            <person name="Pangilinan J."/>
            <person name="Lipzen A."/>
            <person name="Riley R."/>
            <person name="Andreopoulos W."/>
            <person name="He G."/>
            <person name="Johnson J."/>
            <person name="Nolan M."/>
            <person name="Tritt A."/>
            <person name="Barry K.W."/>
            <person name="Grigoriev I.V."/>
            <person name="Nagy L.G."/>
            <person name="Hibbett D."/>
            <person name="Henrissat B."/>
            <person name="Matheny P.B."/>
            <person name="Labbe J."/>
            <person name="Martin F.M."/>
        </authorList>
    </citation>
    <scope>NUCLEOTIDE SEQUENCE</scope>
    <source>
        <strain evidence="1">FP105234-sp</strain>
    </source>
</reference>
<sequence length="338" mass="38684">MALRLYACLHTTAAFFSVPSPRQCGRRFFTASRILPRIPWHAPFYIQTLDPSKLIPSDFVDLSGRNRVTYNARLADNSRIRTANALYYEYALGDNATFPTDTRGFLYFHAPSREVRFRLLASNDPRHFAKGTDLALPSGEAWCLKTAVLATRARAAGFRALLVQDGVRMDALASSSHGAQLSLFQRRKHIRRVTRLGETFPVRFNLKCMHLAVGTPVTLVPWQSPFKWSVQPEDSGQAQIALERSPLPEHRGRRVLVLRVHQISGNPQLRPEMKAFPHHHLYMPREGSLVYRKMKGNGLRPEPWAYDIDAQRRSSDRARKIFRELWDRDEGSDNTHNV</sequence>
<gene>
    <name evidence="1" type="ORF">FA95DRAFT_1680916</name>
</gene>
<proteinExistence type="predicted"/>
<name>A0ACB8RL35_9AGAM</name>
<keyword evidence="2" id="KW-1185">Reference proteome</keyword>
<evidence type="ECO:0000313" key="2">
    <source>
        <dbReference type="Proteomes" id="UP000814033"/>
    </source>
</evidence>
<evidence type="ECO:0000313" key="1">
    <source>
        <dbReference type="EMBL" id="KAI0044823.1"/>
    </source>
</evidence>